<comment type="caution">
    <text evidence="9">The sequence shown here is derived from an EMBL/GenBank/DDBJ whole genome shotgun (WGS) entry which is preliminary data.</text>
</comment>
<evidence type="ECO:0000256" key="8">
    <source>
        <dbReference type="SAM" id="Phobius"/>
    </source>
</evidence>
<comment type="similarity">
    <text evidence="2">Belongs to the autoinducer-2 exporter (AI-2E) (TC 2.A.86) family.</text>
</comment>
<evidence type="ECO:0000256" key="4">
    <source>
        <dbReference type="ARBA" id="ARBA00022475"/>
    </source>
</evidence>
<organism evidence="9 10">
    <name type="scientific">Duncaniella freteri</name>
    <dbReference type="NCBI Taxonomy" id="2530391"/>
    <lineage>
        <taxon>Bacteria</taxon>
        <taxon>Pseudomonadati</taxon>
        <taxon>Bacteroidota</taxon>
        <taxon>Bacteroidia</taxon>
        <taxon>Bacteroidales</taxon>
        <taxon>Muribaculaceae</taxon>
        <taxon>Duncaniella</taxon>
    </lineage>
</organism>
<feature type="transmembrane region" description="Helical" evidence="8">
    <location>
        <begin position="289"/>
        <end position="308"/>
    </location>
</feature>
<sequence length="370" mass="41301">MPEAAESRYWTSDRIMHLIIGLAVTFLLIVLIRYLSDVLLPFFVACFVAYLLQPLVELNRRLIRSKGRALASILTIIDVTVVIGLVVYLFLPSVISELDSLGSIIKSVTSGQRQLPQFYRTAVDFIARYFDPHNLIKMLDGSRLQSLMSGGASILEESIGILMNVLSFLLTLVYILFILIDYPQIVRGFKLIVPHRFRQRVMGVVYDVEDSMNHYFRGQGLVALCAMVFYCIGFSLVGLPLAIPMGIIVGILYMIPYFQYVTVIPVAVICFICSLGGEISFISMFGKCLMVYLVSQGVCDYIITPHIMGKEMGLNPAVILLSLSVWGSLLGIIGMIIALPVTAIIMAYYERYISEPAPVSAEDKEKKHIL</sequence>
<comment type="subcellular location">
    <subcellularLocation>
        <location evidence="1">Cell membrane</location>
        <topology evidence="1">Multi-pass membrane protein</topology>
    </subcellularLocation>
</comment>
<accession>A0A4Z0V745</accession>
<dbReference type="GO" id="GO:0055085">
    <property type="term" value="P:transmembrane transport"/>
    <property type="evidence" value="ECO:0007669"/>
    <property type="project" value="TreeGrafter"/>
</dbReference>
<dbReference type="GeneID" id="82149236"/>
<name>A0A4Z0V745_9BACT</name>
<evidence type="ECO:0000256" key="3">
    <source>
        <dbReference type="ARBA" id="ARBA00022448"/>
    </source>
</evidence>
<protein>
    <submittedName>
        <fullName evidence="9">AI-2E family transporter</fullName>
    </submittedName>
</protein>
<keyword evidence="4" id="KW-1003">Cell membrane</keyword>
<dbReference type="GO" id="GO:0005886">
    <property type="term" value="C:plasma membrane"/>
    <property type="evidence" value="ECO:0007669"/>
    <property type="project" value="UniProtKB-SubCell"/>
</dbReference>
<feature type="transmembrane region" description="Helical" evidence="8">
    <location>
        <begin position="221"/>
        <end position="251"/>
    </location>
</feature>
<keyword evidence="6 8" id="KW-1133">Transmembrane helix</keyword>
<evidence type="ECO:0000256" key="2">
    <source>
        <dbReference type="ARBA" id="ARBA00009773"/>
    </source>
</evidence>
<evidence type="ECO:0000313" key="9">
    <source>
        <dbReference type="EMBL" id="TGG40174.1"/>
    </source>
</evidence>
<keyword evidence="10" id="KW-1185">Reference proteome</keyword>
<dbReference type="Proteomes" id="UP000297635">
    <property type="component" value="Unassembled WGS sequence"/>
</dbReference>
<dbReference type="Pfam" id="PF01594">
    <property type="entry name" value="AI-2E_transport"/>
    <property type="match status" value="1"/>
</dbReference>
<feature type="transmembrane region" description="Helical" evidence="8">
    <location>
        <begin position="70"/>
        <end position="91"/>
    </location>
</feature>
<evidence type="ECO:0000256" key="6">
    <source>
        <dbReference type="ARBA" id="ARBA00022989"/>
    </source>
</evidence>
<keyword evidence="7 8" id="KW-0472">Membrane</keyword>
<keyword evidence="5 8" id="KW-0812">Transmembrane</keyword>
<dbReference type="AlphaFoldDB" id="A0A4Z0V745"/>
<feature type="transmembrane region" description="Helical" evidence="8">
    <location>
        <begin position="38"/>
        <end position="58"/>
    </location>
</feature>
<proteinExistence type="inferred from homology"/>
<feature type="transmembrane region" description="Helical" evidence="8">
    <location>
        <begin position="328"/>
        <end position="349"/>
    </location>
</feature>
<feature type="transmembrane region" description="Helical" evidence="8">
    <location>
        <begin position="257"/>
        <end position="277"/>
    </location>
</feature>
<evidence type="ECO:0000256" key="1">
    <source>
        <dbReference type="ARBA" id="ARBA00004651"/>
    </source>
</evidence>
<evidence type="ECO:0000313" key="10">
    <source>
        <dbReference type="Proteomes" id="UP000297635"/>
    </source>
</evidence>
<evidence type="ECO:0000256" key="7">
    <source>
        <dbReference type="ARBA" id="ARBA00023136"/>
    </source>
</evidence>
<dbReference type="PANTHER" id="PTHR21716">
    <property type="entry name" value="TRANSMEMBRANE PROTEIN"/>
    <property type="match status" value="1"/>
</dbReference>
<dbReference type="RefSeq" id="WP_135471187.1">
    <property type="nucleotide sequence ID" value="NZ_CASCNC010000012.1"/>
</dbReference>
<feature type="transmembrane region" description="Helical" evidence="8">
    <location>
        <begin position="15"/>
        <end position="32"/>
    </location>
</feature>
<keyword evidence="3" id="KW-0813">Transport</keyword>
<dbReference type="PANTHER" id="PTHR21716:SF53">
    <property type="entry name" value="PERMEASE PERM-RELATED"/>
    <property type="match status" value="1"/>
</dbReference>
<evidence type="ECO:0000256" key="5">
    <source>
        <dbReference type="ARBA" id="ARBA00022692"/>
    </source>
</evidence>
<dbReference type="InterPro" id="IPR002549">
    <property type="entry name" value="AI-2E-like"/>
</dbReference>
<reference evidence="9 10" key="1">
    <citation type="submission" date="2019-02" db="EMBL/GenBank/DDBJ databases">
        <title>Isolation and identification of novel species under the genus Muribaculum.</title>
        <authorList>
            <person name="Miyake S."/>
            <person name="Ding Y."/>
            <person name="Low A."/>
            <person name="Soh M."/>
            <person name="Seedorf H."/>
        </authorList>
    </citation>
    <scope>NUCLEOTIDE SEQUENCE [LARGE SCALE GENOMIC DNA]</scope>
    <source>
        <strain evidence="9 10">TLL-A3</strain>
    </source>
</reference>
<gene>
    <name evidence="9" type="ORF">EZ315_05470</name>
</gene>
<dbReference type="EMBL" id="SJSA01000001">
    <property type="protein sequence ID" value="TGG40174.1"/>
    <property type="molecule type" value="Genomic_DNA"/>
</dbReference>
<feature type="transmembrane region" description="Helical" evidence="8">
    <location>
        <begin position="159"/>
        <end position="180"/>
    </location>
</feature>